<dbReference type="InterPro" id="IPR011662">
    <property type="entry name" value="Secretin/TonB_short_N"/>
</dbReference>
<keyword evidence="3" id="KW-0732">Signal</keyword>
<gene>
    <name evidence="9" type="ORF">DRP44_03520</name>
</gene>
<dbReference type="InterPro" id="IPR051808">
    <property type="entry name" value="Type_IV_pilus_biogenesis"/>
</dbReference>
<dbReference type="SMART" id="SM00965">
    <property type="entry name" value="STN"/>
    <property type="match status" value="1"/>
</dbReference>
<dbReference type="Pfam" id="PF03958">
    <property type="entry name" value="Secretin_N"/>
    <property type="match status" value="1"/>
</dbReference>
<dbReference type="InterPro" id="IPR021731">
    <property type="entry name" value="AMIN_dom"/>
</dbReference>
<comment type="similarity">
    <text evidence="6">Belongs to the bacterial secretin family.</text>
</comment>
<evidence type="ECO:0000256" key="3">
    <source>
        <dbReference type="ARBA" id="ARBA00022729"/>
    </source>
</evidence>
<evidence type="ECO:0000256" key="5">
    <source>
        <dbReference type="ARBA" id="ARBA00023237"/>
    </source>
</evidence>
<dbReference type="Pfam" id="PF00263">
    <property type="entry name" value="Secretin"/>
    <property type="match status" value="1"/>
</dbReference>
<evidence type="ECO:0000256" key="6">
    <source>
        <dbReference type="RuleBase" id="RU004003"/>
    </source>
</evidence>
<comment type="caution">
    <text evidence="9">The sequence shown here is derived from an EMBL/GenBank/DDBJ whole genome shotgun (WGS) entry which is preliminary data.</text>
</comment>
<dbReference type="Pfam" id="PF07660">
    <property type="entry name" value="STN"/>
    <property type="match status" value="1"/>
</dbReference>
<evidence type="ECO:0000256" key="4">
    <source>
        <dbReference type="ARBA" id="ARBA00023136"/>
    </source>
</evidence>
<name>A0A660S8M8_UNCT6</name>
<evidence type="ECO:0000313" key="9">
    <source>
        <dbReference type="EMBL" id="RKX66732.1"/>
    </source>
</evidence>
<dbReference type="PANTHER" id="PTHR30604:SF1">
    <property type="entry name" value="DNA UTILIZATION PROTEIN HOFQ"/>
    <property type="match status" value="1"/>
</dbReference>
<dbReference type="Gene3D" id="3.30.1370.130">
    <property type="match status" value="1"/>
</dbReference>
<dbReference type="InterPro" id="IPR005644">
    <property type="entry name" value="NolW-like"/>
</dbReference>
<dbReference type="InterPro" id="IPR038591">
    <property type="entry name" value="NolW-like_sf"/>
</dbReference>
<evidence type="ECO:0000313" key="10">
    <source>
        <dbReference type="Proteomes" id="UP000282321"/>
    </source>
</evidence>
<evidence type="ECO:0000256" key="2">
    <source>
        <dbReference type="ARBA" id="ARBA00022448"/>
    </source>
</evidence>
<dbReference type="GO" id="GO:0009306">
    <property type="term" value="P:protein secretion"/>
    <property type="evidence" value="ECO:0007669"/>
    <property type="project" value="InterPro"/>
</dbReference>
<keyword evidence="2 7" id="KW-0813">Transport</keyword>
<evidence type="ECO:0000256" key="1">
    <source>
        <dbReference type="ARBA" id="ARBA00004370"/>
    </source>
</evidence>
<comment type="subcellular location">
    <subcellularLocation>
        <location evidence="7">Cell outer membrane</location>
    </subcellularLocation>
    <subcellularLocation>
        <location evidence="1">Membrane</location>
    </subcellularLocation>
</comment>
<proteinExistence type="inferred from homology"/>
<keyword evidence="5" id="KW-0998">Cell outer membrane</keyword>
<dbReference type="PANTHER" id="PTHR30604">
    <property type="entry name" value="PROTEIN TRANSPORT PROTEIN HOFQ"/>
    <property type="match status" value="1"/>
</dbReference>
<dbReference type="AlphaFoldDB" id="A0A660S8M8"/>
<accession>A0A660S8M8</accession>
<dbReference type="GO" id="GO:0009279">
    <property type="term" value="C:cell outer membrane"/>
    <property type="evidence" value="ECO:0007669"/>
    <property type="project" value="UniProtKB-SubCell"/>
</dbReference>
<protein>
    <recommendedName>
        <fullName evidence="8">Secretin/TonB short N-terminal domain-containing protein</fullName>
    </recommendedName>
</protein>
<evidence type="ECO:0000259" key="8">
    <source>
        <dbReference type="SMART" id="SM00965"/>
    </source>
</evidence>
<feature type="domain" description="Secretin/TonB short N-terminal" evidence="8">
    <location>
        <begin position="170"/>
        <end position="218"/>
    </location>
</feature>
<dbReference type="Gene3D" id="2.60.40.3500">
    <property type="match status" value="1"/>
</dbReference>
<dbReference type="Proteomes" id="UP000282321">
    <property type="component" value="Unassembled WGS sequence"/>
</dbReference>
<sequence length="519" mass="56643">MRKIAILLMVIMVPLVMFGSQITGITVSPYSGGQTLVKLGSIGDVTFTDYSLSTPSRIVIDFVGVTNDISPEKLMINRGGINSIEISKPNDKVVRFTLYTDEEYAYNITRDKSVINLTINSGVSSFAEFSKQLISDASENVDEDEGLISLDLENADLVTVLRGLANYSGRNIIVSDNVKGAITVSLHDVPWEKALDVILRTAGYTYIIDGDIIRVGTGDEFKKELKTKEESNPLINKIFKLKFAHAEEIKAPLKKILSPRGAIEVDKRTNALIVTDIKEKLDDVGKMLYVLDSPNPQVEIVVKVVELDANFDKGLGINWDVEGLSSPTGDVKGSVQSGEEIAPHTTLNVGTVSSYVNINAKLQMLEKENKSKVIANPRITAVNNQKASILGGKKFTVVTLDQRGNPVTQMYTVGAKIEVTPQINSFNEVTMDIHAELSTVEGASTNHPIINTTEANTRQVVKDGETVVMGGFIKSTETNTSTGLPLLRGIPILGNIFGTQTKHNEKKEVLIFLTPHIIK</sequence>
<dbReference type="EMBL" id="QNBC01000034">
    <property type="protein sequence ID" value="RKX66732.1"/>
    <property type="molecule type" value="Genomic_DNA"/>
</dbReference>
<keyword evidence="4" id="KW-0472">Membrane</keyword>
<dbReference type="Pfam" id="PF11741">
    <property type="entry name" value="AMIN"/>
    <property type="match status" value="1"/>
</dbReference>
<evidence type="ECO:0000256" key="7">
    <source>
        <dbReference type="RuleBase" id="RU004004"/>
    </source>
</evidence>
<dbReference type="InterPro" id="IPR004846">
    <property type="entry name" value="T2SS/T3SS_dom"/>
</dbReference>
<dbReference type="Gene3D" id="3.30.1370.120">
    <property type="match status" value="1"/>
</dbReference>
<dbReference type="InterPro" id="IPR001775">
    <property type="entry name" value="GspD/PilQ"/>
</dbReference>
<dbReference type="PRINTS" id="PR00811">
    <property type="entry name" value="BCTERIALGSPD"/>
</dbReference>
<reference evidence="9 10" key="1">
    <citation type="submission" date="2018-06" db="EMBL/GenBank/DDBJ databases">
        <title>Extensive metabolic versatility and redundancy in microbially diverse, dynamic hydrothermal sediments.</title>
        <authorList>
            <person name="Dombrowski N."/>
            <person name="Teske A."/>
            <person name="Baker B.J."/>
        </authorList>
    </citation>
    <scope>NUCLEOTIDE SEQUENCE [LARGE SCALE GENOMIC DNA]</scope>
    <source>
        <strain evidence="9">B35_G9</strain>
    </source>
</reference>
<organism evidence="9 10">
    <name type="scientific">candidate division TA06 bacterium</name>
    <dbReference type="NCBI Taxonomy" id="2250710"/>
    <lineage>
        <taxon>Bacteria</taxon>
        <taxon>Bacteria division TA06</taxon>
    </lineage>
</organism>